<evidence type="ECO:0000256" key="4">
    <source>
        <dbReference type="ARBA" id="ARBA00022605"/>
    </source>
</evidence>
<comment type="catalytic activity">
    <reaction evidence="10">
        <text>O-phospho-D-serine + H2O = D-serine + phosphate</text>
        <dbReference type="Rhea" id="RHEA:24873"/>
        <dbReference type="ChEBI" id="CHEBI:15377"/>
        <dbReference type="ChEBI" id="CHEBI:35247"/>
        <dbReference type="ChEBI" id="CHEBI:43474"/>
        <dbReference type="ChEBI" id="CHEBI:58680"/>
        <dbReference type="EC" id="3.1.3.3"/>
    </reaction>
</comment>
<dbReference type="Proteomes" id="UP000177050">
    <property type="component" value="Unassembled WGS sequence"/>
</dbReference>
<proteinExistence type="predicted"/>
<comment type="caution">
    <text evidence="11">The sequence shown here is derived from an EMBL/GenBank/DDBJ whole genome shotgun (WGS) entry which is preliminary data.</text>
</comment>
<keyword evidence="6" id="KW-0378">Hydrolase</keyword>
<dbReference type="EMBL" id="MGBR01000001">
    <property type="protein sequence ID" value="OGK74068.1"/>
    <property type="molecule type" value="Genomic_DNA"/>
</dbReference>
<evidence type="ECO:0000256" key="9">
    <source>
        <dbReference type="ARBA" id="ARBA00048138"/>
    </source>
</evidence>
<dbReference type="SUPFAM" id="SSF56784">
    <property type="entry name" value="HAD-like"/>
    <property type="match status" value="1"/>
</dbReference>
<accession>A0A1F7L1T0</accession>
<protein>
    <recommendedName>
        <fullName evidence="3">phosphoserine phosphatase</fullName>
        <ecNumber evidence="3">3.1.3.3</ecNumber>
    </recommendedName>
</protein>
<evidence type="ECO:0000313" key="12">
    <source>
        <dbReference type="Proteomes" id="UP000177050"/>
    </source>
</evidence>
<dbReference type="InterPro" id="IPR036412">
    <property type="entry name" value="HAD-like_sf"/>
</dbReference>
<dbReference type="PANTHER" id="PTHR43344:SF2">
    <property type="entry name" value="PHOSPHOSERINE PHOSPHATASE"/>
    <property type="match status" value="1"/>
</dbReference>
<sequence length="226" mass="25991">MHKKNYYIIDFDSTFVRCEVLEEIAKISLHDNPDKKIILKEIVAICNLGMEGALPFEESLTRRLTLLHANKEDLKKVRDVLKKNITPSILIHKEFFKKNKEQIYVISGAFKECITPITKLFEISDSHVLANTFVFDDRDNIIGIDLQNTLSHKFGKVKAVQALDLKGKLIVVGDGYTDYEIRKEELAHVFVAFTENVRRESVISKADYVAANFDEFLRLISTDLNR</sequence>
<keyword evidence="7" id="KW-0460">Magnesium</keyword>
<keyword evidence="5" id="KW-0479">Metal-binding</keyword>
<dbReference type="EC" id="3.1.3.3" evidence="3"/>
<comment type="catalytic activity">
    <reaction evidence="9">
        <text>O-phospho-L-serine + H2O = L-serine + phosphate</text>
        <dbReference type="Rhea" id="RHEA:21208"/>
        <dbReference type="ChEBI" id="CHEBI:15377"/>
        <dbReference type="ChEBI" id="CHEBI:33384"/>
        <dbReference type="ChEBI" id="CHEBI:43474"/>
        <dbReference type="ChEBI" id="CHEBI:57524"/>
        <dbReference type="EC" id="3.1.3.3"/>
    </reaction>
</comment>
<keyword evidence="8" id="KW-0718">Serine biosynthesis</keyword>
<evidence type="ECO:0000256" key="6">
    <source>
        <dbReference type="ARBA" id="ARBA00022801"/>
    </source>
</evidence>
<dbReference type="Gene3D" id="3.40.50.1000">
    <property type="entry name" value="HAD superfamily/HAD-like"/>
    <property type="match status" value="1"/>
</dbReference>
<dbReference type="AlphaFoldDB" id="A0A1F7L1T0"/>
<evidence type="ECO:0000256" key="3">
    <source>
        <dbReference type="ARBA" id="ARBA00012640"/>
    </source>
</evidence>
<comment type="cofactor">
    <cofactor evidence="1">
        <name>Mg(2+)</name>
        <dbReference type="ChEBI" id="CHEBI:18420"/>
    </cofactor>
</comment>
<evidence type="ECO:0000256" key="5">
    <source>
        <dbReference type="ARBA" id="ARBA00022723"/>
    </source>
</evidence>
<dbReference type="GO" id="GO:0006564">
    <property type="term" value="P:L-serine biosynthetic process"/>
    <property type="evidence" value="ECO:0007669"/>
    <property type="project" value="UniProtKB-KW"/>
</dbReference>
<gene>
    <name evidence="11" type="ORF">A3K52_04840</name>
</gene>
<dbReference type="InterPro" id="IPR023214">
    <property type="entry name" value="HAD_sf"/>
</dbReference>
<dbReference type="GO" id="GO:0036424">
    <property type="term" value="F:L-phosphoserine phosphatase activity"/>
    <property type="evidence" value="ECO:0007669"/>
    <property type="project" value="TreeGrafter"/>
</dbReference>
<organism evidence="11 12">
    <name type="scientific">Candidatus Roizmanbacteria bacterium RIFOXYD1_FULL_38_12</name>
    <dbReference type="NCBI Taxonomy" id="1802093"/>
    <lineage>
        <taxon>Bacteria</taxon>
        <taxon>Candidatus Roizmaniibacteriota</taxon>
    </lineage>
</organism>
<dbReference type="NCBIfam" id="TIGR01488">
    <property type="entry name" value="HAD-SF-IB"/>
    <property type="match status" value="1"/>
</dbReference>
<evidence type="ECO:0000256" key="1">
    <source>
        <dbReference type="ARBA" id="ARBA00001946"/>
    </source>
</evidence>
<dbReference type="GO" id="GO:0005737">
    <property type="term" value="C:cytoplasm"/>
    <property type="evidence" value="ECO:0007669"/>
    <property type="project" value="TreeGrafter"/>
</dbReference>
<dbReference type="PANTHER" id="PTHR43344">
    <property type="entry name" value="PHOSPHOSERINE PHOSPHATASE"/>
    <property type="match status" value="1"/>
</dbReference>
<dbReference type="Gene3D" id="1.10.150.210">
    <property type="entry name" value="Phosphoserine phosphatase, domain 2"/>
    <property type="match status" value="1"/>
</dbReference>
<evidence type="ECO:0000256" key="2">
    <source>
        <dbReference type="ARBA" id="ARBA00005135"/>
    </source>
</evidence>
<dbReference type="Pfam" id="PF12710">
    <property type="entry name" value="HAD"/>
    <property type="match status" value="1"/>
</dbReference>
<reference evidence="11 12" key="1">
    <citation type="journal article" date="2016" name="Nat. Commun.">
        <title>Thousands of microbial genomes shed light on interconnected biogeochemical processes in an aquifer system.</title>
        <authorList>
            <person name="Anantharaman K."/>
            <person name="Brown C.T."/>
            <person name="Hug L.A."/>
            <person name="Sharon I."/>
            <person name="Castelle C.J."/>
            <person name="Probst A.J."/>
            <person name="Thomas B.C."/>
            <person name="Singh A."/>
            <person name="Wilkins M.J."/>
            <person name="Karaoz U."/>
            <person name="Brodie E.L."/>
            <person name="Williams K.H."/>
            <person name="Hubbard S.S."/>
            <person name="Banfield J.F."/>
        </authorList>
    </citation>
    <scope>NUCLEOTIDE SEQUENCE [LARGE SCALE GENOMIC DNA]</scope>
</reference>
<dbReference type="InterPro" id="IPR050582">
    <property type="entry name" value="HAD-like_SerB"/>
</dbReference>
<evidence type="ECO:0000256" key="10">
    <source>
        <dbReference type="ARBA" id="ARBA00048523"/>
    </source>
</evidence>
<dbReference type="GO" id="GO:0000287">
    <property type="term" value="F:magnesium ion binding"/>
    <property type="evidence" value="ECO:0007669"/>
    <property type="project" value="TreeGrafter"/>
</dbReference>
<evidence type="ECO:0000256" key="8">
    <source>
        <dbReference type="ARBA" id="ARBA00023299"/>
    </source>
</evidence>
<keyword evidence="4" id="KW-0028">Amino-acid biosynthesis</keyword>
<comment type="pathway">
    <text evidence="2">Amino-acid biosynthesis; L-serine biosynthesis; L-serine from 3-phospho-D-glycerate: step 3/3.</text>
</comment>
<name>A0A1F7L1T0_9BACT</name>
<evidence type="ECO:0000313" key="11">
    <source>
        <dbReference type="EMBL" id="OGK74068.1"/>
    </source>
</evidence>
<evidence type="ECO:0000256" key="7">
    <source>
        <dbReference type="ARBA" id="ARBA00022842"/>
    </source>
</evidence>